<gene>
    <name evidence="2" type="ORF">OCBIM_22012880mg</name>
</gene>
<keyword evidence="1" id="KW-0812">Transmembrane</keyword>
<proteinExistence type="predicted"/>
<sequence>MDVNIIAIHTSFLSSLYTVFVFNVHVLLQSLHKHLTNYLSLKVRIPLLATDSSLKLFHPILILAIMISQHLRP</sequence>
<name>A0A0L8FNL5_OCTBM</name>
<accession>A0A0L8FNL5</accession>
<evidence type="ECO:0000313" key="2">
    <source>
        <dbReference type="EMBL" id="KOF66306.1"/>
    </source>
</evidence>
<keyword evidence="1" id="KW-1133">Transmembrane helix</keyword>
<dbReference type="AlphaFoldDB" id="A0A0L8FNL5"/>
<keyword evidence="1" id="KW-0472">Membrane</keyword>
<protein>
    <submittedName>
        <fullName evidence="2">Uncharacterized protein</fullName>
    </submittedName>
</protein>
<reference evidence="2" key="1">
    <citation type="submission" date="2015-07" db="EMBL/GenBank/DDBJ databases">
        <title>MeaNS - Measles Nucleotide Surveillance Program.</title>
        <authorList>
            <person name="Tran T."/>
            <person name="Druce J."/>
        </authorList>
    </citation>
    <scope>NUCLEOTIDE SEQUENCE</scope>
    <source>
        <strain evidence="2">UCB-OBI-ISO-001</strain>
        <tissue evidence="2">Gonad</tissue>
    </source>
</reference>
<organism evidence="2">
    <name type="scientific">Octopus bimaculoides</name>
    <name type="common">California two-spotted octopus</name>
    <dbReference type="NCBI Taxonomy" id="37653"/>
    <lineage>
        <taxon>Eukaryota</taxon>
        <taxon>Metazoa</taxon>
        <taxon>Spiralia</taxon>
        <taxon>Lophotrochozoa</taxon>
        <taxon>Mollusca</taxon>
        <taxon>Cephalopoda</taxon>
        <taxon>Coleoidea</taxon>
        <taxon>Octopodiformes</taxon>
        <taxon>Octopoda</taxon>
        <taxon>Incirrata</taxon>
        <taxon>Octopodidae</taxon>
        <taxon>Octopus</taxon>
    </lineage>
</organism>
<dbReference type="EMBL" id="KQ428261">
    <property type="protein sequence ID" value="KOF66306.1"/>
    <property type="molecule type" value="Genomic_DNA"/>
</dbReference>
<evidence type="ECO:0000256" key="1">
    <source>
        <dbReference type="SAM" id="Phobius"/>
    </source>
</evidence>
<feature type="transmembrane region" description="Helical" evidence="1">
    <location>
        <begin position="6"/>
        <end position="28"/>
    </location>
</feature>